<organism evidence="2">
    <name type="scientific">Oryza meridionalis</name>
    <dbReference type="NCBI Taxonomy" id="40149"/>
    <lineage>
        <taxon>Eukaryota</taxon>
        <taxon>Viridiplantae</taxon>
        <taxon>Streptophyta</taxon>
        <taxon>Embryophyta</taxon>
        <taxon>Tracheophyta</taxon>
        <taxon>Spermatophyta</taxon>
        <taxon>Magnoliopsida</taxon>
        <taxon>Liliopsida</taxon>
        <taxon>Poales</taxon>
        <taxon>Poaceae</taxon>
        <taxon>BOP clade</taxon>
        <taxon>Oryzoideae</taxon>
        <taxon>Oryzeae</taxon>
        <taxon>Oryzinae</taxon>
        <taxon>Oryza</taxon>
    </lineage>
</organism>
<dbReference type="EnsemblPlants" id="OMERI12G12750.1">
    <property type="protein sequence ID" value="OMERI12G12750.1"/>
    <property type="gene ID" value="OMERI12G12750"/>
</dbReference>
<feature type="compositionally biased region" description="Polar residues" evidence="1">
    <location>
        <begin position="1"/>
        <end position="11"/>
    </location>
</feature>
<accession>A0A0E0FDW5</accession>
<evidence type="ECO:0000313" key="2">
    <source>
        <dbReference type="EnsemblPlants" id="OMERI12G12750.1"/>
    </source>
</evidence>
<keyword evidence="3" id="KW-1185">Reference proteome</keyword>
<reference evidence="2" key="1">
    <citation type="submission" date="2015-04" db="UniProtKB">
        <authorList>
            <consortium name="EnsemblPlants"/>
        </authorList>
    </citation>
    <scope>IDENTIFICATION</scope>
</reference>
<dbReference type="AlphaFoldDB" id="A0A0E0FDW5"/>
<dbReference type="Proteomes" id="UP000008021">
    <property type="component" value="Chromosome 12"/>
</dbReference>
<proteinExistence type="predicted"/>
<evidence type="ECO:0000313" key="3">
    <source>
        <dbReference type="Proteomes" id="UP000008021"/>
    </source>
</evidence>
<dbReference type="HOGENOM" id="CLU_2458534_0_0_1"/>
<protein>
    <submittedName>
        <fullName evidence="2">Uncharacterized protein</fullName>
    </submittedName>
</protein>
<name>A0A0E0FDW5_9ORYZ</name>
<dbReference type="Gramene" id="OMERI12G12750.1">
    <property type="protein sequence ID" value="OMERI12G12750.1"/>
    <property type="gene ID" value="OMERI12G12750"/>
</dbReference>
<reference evidence="2" key="2">
    <citation type="submission" date="2018-05" db="EMBL/GenBank/DDBJ databases">
        <title>OmerRS3 (Oryza meridionalis Reference Sequence Version 3).</title>
        <authorList>
            <person name="Zhang J."/>
            <person name="Kudrna D."/>
            <person name="Lee S."/>
            <person name="Talag J."/>
            <person name="Welchert J."/>
            <person name="Wing R.A."/>
        </authorList>
    </citation>
    <scope>NUCLEOTIDE SEQUENCE [LARGE SCALE GENOMIC DNA]</scope>
    <source>
        <strain evidence="2">cv. OR44</strain>
    </source>
</reference>
<evidence type="ECO:0000256" key="1">
    <source>
        <dbReference type="SAM" id="MobiDB-lite"/>
    </source>
</evidence>
<sequence>MSALPISSLSPNHDRWRRQVRRGGAGRGLLPPPRRLCSGFVDMGRHVGEGYQRWGRQRCGSAPASAAYLGTTLVGREHHVGVGYQRWGR</sequence>
<feature type="region of interest" description="Disordered" evidence="1">
    <location>
        <begin position="1"/>
        <end position="30"/>
    </location>
</feature>